<evidence type="ECO:0000259" key="1">
    <source>
        <dbReference type="Pfam" id="PF13467"/>
    </source>
</evidence>
<reference evidence="3" key="1">
    <citation type="journal article" date="2019" name="Int. J. Syst. Evol. Microbiol.">
        <title>The Global Catalogue of Microorganisms (GCM) 10K type strain sequencing project: providing services to taxonomists for standard genome sequencing and annotation.</title>
        <authorList>
            <consortium name="The Broad Institute Genomics Platform"/>
            <consortium name="The Broad Institute Genome Sequencing Center for Infectious Disease"/>
            <person name="Wu L."/>
            <person name="Ma J."/>
        </authorList>
    </citation>
    <scope>NUCLEOTIDE SEQUENCE [LARGE SCALE GENOMIC DNA]</scope>
    <source>
        <strain evidence="3">KCTC 12861</strain>
    </source>
</reference>
<dbReference type="InterPro" id="IPR027373">
    <property type="entry name" value="RHH_dom"/>
</dbReference>
<dbReference type="InterPro" id="IPR038268">
    <property type="entry name" value="RHH_sf"/>
</dbReference>
<organism evidence="2 3">
    <name type="scientific">Pseudovibrio japonicus</name>
    <dbReference type="NCBI Taxonomy" id="366534"/>
    <lineage>
        <taxon>Bacteria</taxon>
        <taxon>Pseudomonadati</taxon>
        <taxon>Pseudomonadota</taxon>
        <taxon>Alphaproteobacteria</taxon>
        <taxon>Hyphomicrobiales</taxon>
        <taxon>Stappiaceae</taxon>
        <taxon>Pseudovibrio</taxon>
    </lineage>
</organism>
<feature type="domain" description="Ribbon-helix-helix" evidence="1">
    <location>
        <begin position="4"/>
        <end position="67"/>
    </location>
</feature>
<dbReference type="EMBL" id="BMXE01000003">
    <property type="protein sequence ID" value="GHB31570.1"/>
    <property type="molecule type" value="Genomic_DNA"/>
</dbReference>
<dbReference type="Proteomes" id="UP000637980">
    <property type="component" value="Unassembled WGS sequence"/>
</dbReference>
<gene>
    <name evidence="2" type="ORF">GCM10007094_20290</name>
</gene>
<dbReference type="Pfam" id="PF13467">
    <property type="entry name" value="RHH_4"/>
    <property type="match status" value="1"/>
</dbReference>
<sequence>MSLKKRSITLHGHRTSITLEPEFWAGLEDFAYSQGKTITATIAAIDDERNPENNLSSCIRVAVLKYYQGQLIN</sequence>
<proteinExistence type="predicted"/>
<dbReference type="RefSeq" id="WP_189436653.1">
    <property type="nucleotide sequence ID" value="NZ_BMXE01000003.1"/>
</dbReference>
<evidence type="ECO:0000313" key="3">
    <source>
        <dbReference type="Proteomes" id="UP000637980"/>
    </source>
</evidence>
<comment type="caution">
    <text evidence="2">The sequence shown here is derived from an EMBL/GenBank/DDBJ whole genome shotgun (WGS) entry which is preliminary data.</text>
</comment>
<keyword evidence="3" id="KW-1185">Reference proteome</keyword>
<evidence type="ECO:0000313" key="2">
    <source>
        <dbReference type="EMBL" id="GHB31570.1"/>
    </source>
</evidence>
<name>A0ABQ3EAG3_9HYPH</name>
<accession>A0ABQ3EAG3</accession>
<protein>
    <submittedName>
        <fullName evidence="2">Aryl-sulfate sulfotransferase</fullName>
    </submittedName>
</protein>
<dbReference type="Gene3D" id="1.10.3990.20">
    <property type="entry name" value="protein bp1543"/>
    <property type="match status" value="1"/>
</dbReference>